<dbReference type="SUPFAM" id="SSF48239">
    <property type="entry name" value="Terpenoid cyclases/Protein prenyltransferases"/>
    <property type="match status" value="2"/>
</dbReference>
<dbReference type="SFLD" id="SFLDG01016">
    <property type="entry name" value="Prenyltransferase_Like_2"/>
    <property type="match status" value="1"/>
</dbReference>
<keyword evidence="4" id="KW-0472">Membrane</keyword>
<feature type="domain" description="Squalene cyclase N-terminal" evidence="6">
    <location>
        <begin position="589"/>
        <end position="852"/>
    </location>
</feature>
<evidence type="ECO:0008006" key="9">
    <source>
        <dbReference type="Google" id="ProtNLM"/>
    </source>
</evidence>
<accession>A0ABD3R1L1</accession>
<proteinExistence type="inferred from homology"/>
<reference evidence="7 8" key="1">
    <citation type="submission" date="2024-10" db="EMBL/GenBank/DDBJ databases">
        <title>Updated reference genomes for cyclostephanoid diatoms.</title>
        <authorList>
            <person name="Roberts W.R."/>
            <person name="Alverson A.J."/>
        </authorList>
    </citation>
    <scope>NUCLEOTIDE SEQUENCE [LARGE SCALE GENOMIC DNA]</scope>
    <source>
        <strain evidence="7 8">AJA276-08</strain>
    </source>
</reference>
<dbReference type="CDD" id="cd02892">
    <property type="entry name" value="SQCY_1"/>
    <property type="match status" value="1"/>
</dbReference>
<dbReference type="InterPro" id="IPR032697">
    <property type="entry name" value="SQ_cyclase_N"/>
</dbReference>
<feature type="transmembrane region" description="Helical" evidence="4">
    <location>
        <begin position="269"/>
        <end position="290"/>
    </location>
</feature>
<keyword evidence="8" id="KW-1185">Reference proteome</keyword>
<dbReference type="InterPro" id="IPR032696">
    <property type="entry name" value="SQ_cyclase_C"/>
</dbReference>
<evidence type="ECO:0000256" key="3">
    <source>
        <dbReference type="ARBA" id="ARBA00023235"/>
    </source>
</evidence>
<evidence type="ECO:0000256" key="4">
    <source>
        <dbReference type="SAM" id="Phobius"/>
    </source>
</evidence>
<evidence type="ECO:0000313" key="8">
    <source>
        <dbReference type="Proteomes" id="UP001530315"/>
    </source>
</evidence>
<dbReference type="GO" id="GO:0031559">
    <property type="term" value="F:oxidosqualene cyclase activity"/>
    <property type="evidence" value="ECO:0007669"/>
    <property type="project" value="UniProtKB-ARBA"/>
</dbReference>
<comment type="similarity">
    <text evidence="1">Belongs to the terpene cyclase/mutase family.</text>
</comment>
<organism evidence="7 8">
    <name type="scientific">Stephanodiscus triporus</name>
    <dbReference type="NCBI Taxonomy" id="2934178"/>
    <lineage>
        <taxon>Eukaryota</taxon>
        <taxon>Sar</taxon>
        <taxon>Stramenopiles</taxon>
        <taxon>Ochrophyta</taxon>
        <taxon>Bacillariophyta</taxon>
        <taxon>Coscinodiscophyceae</taxon>
        <taxon>Thalassiosirophycidae</taxon>
        <taxon>Stephanodiscales</taxon>
        <taxon>Stephanodiscaceae</taxon>
        <taxon>Stephanodiscus</taxon>
    </lineage>
</organism>
<dbReference type="NCBIfam" id="TIGR01787">
    <property type="entry name" value="squalene_cyclas"/>
    <property type="match status" value="1"/>
</dbReference>
<keyword evidence="2" id="KW-0677">Repeat</keyword>
<protein>
    <recommendedName>
        <fullName evidence="9">Terpene cyclase/mutase family member</fullName>
    </recommendedName>
</protein>
<keyword evidence="4" id="KW-0812">Transmembrane</keyword>
<dbReference type="Proteomes" id="UP001530315">
    <property type="component" value="Unassembled WGS sequence"/>
</dbReference>
<dbReference type="AlphaFoldDB" id="A0ABD3R1L1"/>
<evidence type="ECO:0000256" key="2">
    <source>
        <dbReference type="ARBA" id="ARBA00022737"/>
    </source>
</evidence>
<feature type="domain" description="Squalene cyclase C-terminal" evidence="5">
    <location>
        <begin position="864"/>
        <end position="1220"/>
    </location>
</feature>
<keyword evidence="4" id="KW-1133">Transmembrane helix</keyword>
<dbReference type="Pfam" id="PF13243">
    <property type="entry name" value="SQHop_cyclase_C"/>
    <property type="match status" value="1"/>
</dbReference>
<evidence type="ECO:0000259" key="5">
    <source>
        <dbReference type="Pfam" id="PF13243"/>
    </source>
</evidence>
<name>A0ABD3R1L1_9STRA</name>
<sequence length="1236" mass="137531">MAEVVMQCVAAGLDGGADECRPFLSGLSLPTPLRPLPLLPPPYSHYYGFLVTPLFLFAISLLALSLLASHKLSRTPIRRLGCVGVRGRRHFSWNEAATGDCGGGICDWWIFGGSVWIRAFLVFWDTMISGLGDGGGHESDSGGGENVFACFGIAKGAPASHGRWKSERPRGSLGILGYDTILGAHGPLVLAPLRASVLILAWISICSFMAMTHKELVRWMANVDQMSTTSCGENIIVLALHTVRGIQSTMNTGKDFFDDTHSNVLLSTIVYASVVIATAELSLYALGIAFTKLRIYVPKGVSNPGGPRPRKILRMPKWKEGKIHFLPKNLLSGDDGDANSRQWRCAVAHDAHRDTDSKFGRTLSQHLNEVSALTGEPFGRQIWTTLVAQPLTRKGETEDDLEAVLMKEFPIAPAKLQNGASYASEGSSGQNKTEIFNQPAVIGSFLQNFLNPDKQAQSKVRQSNRANDDRNKLIQVLSSGGRSPLAFDPSRNPNSCDQLFRAQMIASYLEKSKGALPDDISYLLVNKPEGDAKNNLPKSAMETARRGIAFYSMLQTSDGHFAGDYGGPHFLLPGLVVAWYVMGRPSEMISPSQQALMMHYLMVHQQEDGGWGTHIESPSTMFGTVICYLAVRLLGGNKDEDWITKGREFIQKEGGAVMTSSWAKFWLCLVGCMDWKGHNSVPPEMWLLPNWFPFHPGRLWCHCRMVYLPMGYLYGSRFIYSHADTDPLIKELRKELYCKPYDSIKWDSTRHLVADMDNYSPIPVFMKFAQNCLSFYENWAVFRPFRDVARKTGLNFCLEYMKAEDLQTNYIDIGPVNKALNMVSAFHAANNDINDQAVRNHMMRVPDYLWVAEDGMKMQGYNGSQCWDTSFAIQAVWECGLLDEFPLMSAKVWAYLERSQILSTDTSRSSPAHQYESCDYRDKFYRHVSKGGWPFSTSAHGWPISDCTGEGLKGILALMDSRLVMGAVEKGILKGIEPTRLYDAVNVILTLQNEDGGWATYENNRGFGWYEKLNPSEVFGDIMIDYSYVECSMASLTALAEFHEKYPNHRTKEITFAIRRGAEFIKSIQREDGSWYGSWACCFCYGCWFGIEGLIKAGESHRSHAITKCCDFLLSQQRPNGGWGEDFTSCYDKDYAENGMQSYGDEGSGVVNTAWALLALSAAKCSDVAAIQKGVQYLMTRQLDCGDWPQEGISGVFNRACGITYTAYRNIFPIWALGRCSKLLGEDHSGIAVSGE</sequence>
<keyword evidence="3" id="KW-0413">Isomerase</keyword>
<dbReference type="PANTHER" id="PTHR11764:SF20">
    <property type="entry name" value="LANOSTEROL SYNTHASE"/>
    <property type="match status" value="1"/>
</dbReference>
<dbReference type="Gene3D" id="1.50.10.20">
    <property type="match status" value="2"/>
</dbReference>
<feature type="transmembrane region" description="Helical" evidence="4">
    <location>
        <begin position="46"/>
        <end position="69"/>
    </location>
</feature>
<comment type="caution">
    <text evidence="7">The sequence shown here is derived from an EMBL/GenBank/DDBJ whole genome shotgun (WGS) entry which is preliminary data.</text>
</comment>
<dbReference type="Pfam" id="PF13249">
    <property type="entry name" value="SQHop_cyclase_N"/>
    <property type="match status" value="1"/>
</dbReference>
<evidence type="ECO:0000259" key="6">
    <source>
        <dbReference type="Pfam" id="PF13249"/>
    </source>
</evidence>
<dbReference type="GO" id="GO:0008610">
    <property type="term" value="P:lipid biosynthetic process"/>
    <property type="evidence" value="ECO:0007669"/>
    <property type="project" value="UniProtKB-ARBA"/>
</dbReference>
<dbReference type="EMBL" id="JALLAZ020000016">
    <property type="protein sequence ID" value="KAL3805756.1"/>
    <property type="molecule type" value="Genomic_DNA"/>
</dbReference>
<dbReference type="InterPro" id="IPR018333">
    <property type="entry name" value="Squalene_cyclase"/>
</dbReference>
<evidence type="ECO:0000313" key="7">
    <source>
        <dbReference type="EMBL" id="KAL3805756.1"/>
    </source>
</evidence>
<dbReference type="PANTHER" id="PTHR11764">
    <property type="entry name" value="TERPENE CYCLASE/MUTASE FAMILY MEMBER"/>
    <property type="match status" value="1"/>
</dbReference>
<dbReference type="InterPro" id="IPR008930">
    <property type="entry name" value="Terpenoid_cyclase/PrenylTrfase"/>
</dbReference>
<gene>
    <name evidence="7" type="ORF">ACHAW5_001431</name>
</gene>
<evidence type="ECO:0000256" key="1">
    <source>
        <dbReference type="ARBA" id="ARBA00009755"/>
    </source>
</evidence>
<dbReference type="FunFam" id="1.50.10.20:FF:000002">
    <property type="entry name" value="Terpene cyclase/mutase family member"/>
    <property type="match status" value="1"/>
</dbReference>